<keyword evidence="1" id="KW-0732">Signal</keyword>
<evidence type="ECO:0000313" key="3">
    <source>
        <dbReference type="Proteomes" id="UP001174909"/>
    </source>
</evidence>
<proteinExistence type="predicted"/>
<sequence>MSATVALLCAFVVIGVPKACSECVETSEYYASLQPEGIKTASEGEVVNLMCSTNLPLTYPSQWEINGYKHEIVRLPYGFTANGLNLIFNFETRVIIRCIFRISLSGSVANICSNTTTVVLLDSVPESCGSVQVSTDTVPNNTYACIKPHTASWQTRVIPLQSAPVAQTHIPSVSVAISPGYSSHQNIIDMRHKNCHVYEEVNISSSENPVVHHNPAYGNPRRLRLEENPAYVSTHKPIATLEHTT</sequence>
<feature type="signal peptide" evidence="1">
    <location>
        <begin position="1"/>
        <end position="21"/>
    </location>
</feature>
<dbReference type="AlphaFoldDB" id="A0AA35RY64"/>
<evidence type="ECO:0000256" key="1">
    <source>
        <dbReference type="SAM" id="SignalP"/>
    </source>
</evidence>
<keyword evidence="3" id="KW-1185">Reference proteome</keyword>
<evidence type="ECO:0000313" key="2">
    <source>
        <dbReference type="EMBL" id="CAI8018602.1"/>
    </source>
</evidence>
<name>A0AA35RY64_GEOBA</name>
<gene>
    <name evidence="2" type="ORF">GBAR_LOCUS11268</name>
</gene>
<protein>
    <recommendedName>
        <fullName evidence="4">Ig-like domain-containing protein</fullName>
    </recommendedName>
</protein>
<evidence type="ECO:0008006" key="4">
    <source>
        <dbReference type="Google" id="ProtNLM"/>
    </source>
</evidence>
<accession>A0AA35RY64</accession>
<dbReference type="EMBL" id="CASHTH010001698">
    <property type="protein sequence ID" value="CAI8018602.1"/>
    <property type="molecule type" value="Genomic_DNA"/>
</dbReference>
<organism evidence="2 3">
    <name type="scientific">Geodia barretti</name>
    <name type="common">Barrett's horny sponge</name>
    <dbReference type="NCBI Taxonomy" id="519541"/>
    <lineage>
        <taxon>Eukaryota</taxon>
        <taxon>Metazoa</taxon>
        <taxon>Porifera</taxon>
        <taxon>Demospongiae</taxon>
        <taxon>Heteroscleromorpha</taxon>
        <taxon>Tetractinellida</taxon>
        <taxon>Astrophorina</taxon>
        <taxon>Geodiidae</taxon>
        <taxon>Geodia</taxon>
    </lineage>
</organism>
<feature type="chain" id="PRO_5041252117" description="Ig-like domain-containing protein" evidence="1">
    <location>
        <begin position="22"/>
        <end position="245"/>
    </location>
</feature>
<dbReference type="Proteomes" id="UP001174909">
    <property type="component" value="Unassembled WGS sequence"/>
</dbReference>
<reference evidence="2" key="1">
    <citation type="submission" date="2023-03" db="EMBL/GenBank/DDBJ databases">
        <authorList>
            <person name="Steffen K."/>
            <person name="Cardenas P."/>
        </authorList>
    </citation>
    <scope>NUCLEOTIDE SEQUENCE</scope>
</reference>
<comment type="caution">
    <text evidence="2">The sequence shown here is derived from an EMBL/GenBank/DDBJ whole genome shotgun (WGS) entry which is preliminary data.</text>
</comment>